<dbReference type="PANTHER" id="PTHR45033">
    <property type="match status" value="1"/>
</dbReference>
<dbReference type="AlphaFoldDB" id="A0A316WR43"/>
<dbReference type="Proteomes" id="UP000236413">
    <property type="component" value="Unassembled WGS sequence"/>
</dbReference>
<dbReference type="SUPFAM" id="SSF51735">
    <property type="entry name" value="NAD(P)-binding Rossmann-fold domains"/>
    <property type="match status" value="1"/>
</dbReference>
<dbReference type="Pfam" id="PF00107">
    <property type="entry name" value="ADH_zinc_N"/>
    <property type="match status" value="1"/>
</dbReference>
<dbReference type="GO" id="GO:0016491">
    <property type="term" value="F:oxidoreductase activity"/>
    <property type="evidence" value="ECO:0007669"/>
    <property type="project" value="InterPro"/>
</dbReference>
<dbReference type="InterPro" id="IPR020843">
    <property type="entry name" value="ER"/>
</dbReference>
<protein>
    <submittedName>
        <fullName evidence="2">NAD(P)-dependent alcohol dehydrogenase</fullName>
    </submittedName>
</protein>
<dbReference type="InterPro" id="IPR011032">
    <property type="entry name" value="GroES-like_sf"/>
</dbReference>
<accession>A0A316WR43</accession>
<sequence>MKAYQVNKEYSISSLELVDKSYPKLLPNEVLVKMKANSLNYRDLMVVIGYSSWKPPVGRVPVSDGVGIIVEKGSAVTTLAINDRVAGLFLPKWIDGNLTDEKTGGSLGGAKTDGLLQEYAVFHENEVIKVPDFLSDEEAATLPCAGLTAWHGIMEKGDLKPGTTVLIQGTGGVSLFSAQFALMAGAEVILLSSSDEKLELGKKMGINHLINYRQIPEWEKNVMDITGGRGVNHIVEVVGGSNINRSMDVIALDGTIAVIGLIGGLSAELNTVKIMSRQIRLQGIEVGSKEMFTHMNEALAAHQIHPVIDRVYPFEDVKSAFSHLEKGATGKIVIKY</sequence>
<dbReference type="InterPro" id="IPR013154">
    <property type="entry name" value="ADH-like_N"/>
</dbReference>
<proteinExistence type="predicted"/>
<dbReference type="Gene3D" id="3.90.180.10">
    <property type="entry name" value="Medium-chain alcohol dehydrogenases, catalytic domain"/>
    <property type="match status" value="1"/>
</dbReference>
<dbReference type="Pfam" id="PF08240">
    <property type="entry name" value="ADH_N"/>
    <property type="match status" value="1"/>
</dbReference>
<evidence type="ECO:0000313" key="3">
    <source>
        <dbReference type="Proteomes" id="UP000236413"/>
    </source>
</evidence>
<evidence type="ECO:0000313" key="2">
    <source>
        <dbReference type="EMBL" id="PWN63715.1"/>
    </source>
</evidence>
<name>A0A316WR43_9FLAO</name>
<dbReference type="CDD" id="cd08276">
    <property type="entry name" value="MDR7"/>
    <property type="match status" value="1"/>
</dbReference>
<dbReference type="SMART" id="SM00829">
    <property type="entry name" value="PKS_ER"/>
    <property type="match status" value="1"/>
</dbReference>
<evidence type="ECO:0000259" key="1">
    <source>
        <dbReference type="SMART" id="SM00829"/>
    </source>
</evidence>
<dbReference type="Gene3D" id="3.40.50.720">
    <property type="entry name" value="NAD(P)-binding Rossmann-like Domain"/>
    <property type="match status" value="1"/>
</dbReference>
<dbReference type="InterPro" id="IPR052711">
    <property type="entry name" value="Zinc_ADH-like"/>
</dbReference>
<reference evidence="2 3" key="1">
    <citation type="submission" date="2018-04" db="EMBL/GenBank/DDBJ databases">
        <title>Chryseobacterium oncorhynchi 701B-08T from rainbow trout, and Chryseobacterium viscerum 687B-08T from diseased fish.</title>
        <authorList>
            <person name="Jeong J.-J."/>
            <person name="Lee Y.J."/>
            <person name="Pathiraja D."/>
            <person name="Park B."/>
            <person name="Choi I.-G."/>
            <person name="Kim K.D."/>
        </authorList>
    </citation>
    <scope>NUCLEOTIDE SEQUENCE [LARGE SCALE GENOMIC DNA]</scope>
    <source>
        <strain evidence="2 3">687B-08</strain>
    </source>
</reference>
<dbReference type="EMBL" id="PPEG02000002">
    <property type="protein sequence ID" value="PWN63715.1"/>
    <property type="molecule type" value="Genomic_DNA"/>
</dbReference>
<dbReference type="RefSeq" id="WP_103232740.1">
    <property type="nucleotide sequence ID" value="NZ_PPEG02000002.1"/>
</dbReference>
<organism evidence="2 3">
    <name type="scientific">Chryseobacterium viscerum</name>
    <dbReference type="NCBI Taxonomy" id="1037377"/>
    <lineage>
        <taxon>Bacteria</taxon>
        <taxon>Pseudomonadati</taxon>
        <taxon>Bacteroidota</taxon>
        <taxon>Flavobacteriia</taxon>
        <taxon>Flavobacteriales</taxon>
        <taxon>Weeksellaceae</taxon>
        <taxon>Chryseobacterium group</taxon>
        <taxon>Chryseobacterium</taxon>
    </lineage>
</organism>
<comment type="caution">
    <text evidence="2">The sequence shown here is derived from an EMBL/GenBank/DDBJ whole genome shotgun (WGS) entry which is preliminary data.</text>
</comment>
<dbReference type="SUPFAM" id="SSF50129">
    <property type="entry name" value="GroES-like"/>
    <property type="match status" value="1"/>
</dbReference>
<dbReference type="InterPro" id="IPR013149">
    <property type="entry name" value="ADH-like_C"/>
</dbReference>
<dbReference type="PANTHER" id="PTHR45033:SF2">
    <property type="entry name" value="ZINC-TYPE ALCOHOL DEHYDROGENASE-LIKE PROTEIN C1773.06C"/>
    <property type="match status" value="1"/>
</dbReference>
<gene>
    <name evidence="2" type="ORF">C1634_003710</name>
</gene>
<feature type="domain" description="Enoyl reductase (ER)" evidence="1">
    <location>
        <begin position="10"/>
        <end position="334"/>
    </location>
</feature>
<dbReference type="InterPro" id="IPR036291">
    <property type="entry name" value="NAD(P)-bd_dom_sf"/>
</dbReference>